<evidence type="ECO:0008006" key="4">
    <source>
        <dbReference type="Google" id="ProtNLM"/>
    </source>
</evidence>
<reference evidence="3" key="1">
    <citation type="submission" date="2021-01" db="EMBL/GenBank/DDBJ databases">
        <authorList>
            <person name="Corre E."/>
            <person name="Pelletier E."/>
            <person name="Niang G."/>
            <person name="Scheremetjew M."/>
            <person name="Finn R."/>
            <person name="Kale V."/>
            <person name="Holt S."/>
            <person name="Cochrane G."/>
            <person name="Meng A."/>
            <person name="Brown T."/>
            <person name="Cohen L."/>
        </authorList>
    </citation>
    <scope>NUCLEOTIDE SEQUENCE</scope>
    <source>
        <strain evidence="3">GSO104</strain>
    </source>
</reference>
<dbReference type="GO" id="GO:0019752">
    <property type="term" value="P:carboxylic acid metabolic process"/>
    <property type="evidence" value="ECO:0007669"/>
    <property type="project" value="InterPro"/>
</dbReference>
<dbReference type="SUPFAM" id="SSF51621">
    <property type="entry name" value="Phosphoenolpyruvate/pyruvate domain"/>
    <property type="match status" value="1"/>
</dbReference>
<dbReference type="GO" id="GO:0004451">
    <property type="term" value="F:isocitrate lyase activity"/>
    <property type="evidence" value="ECO:0007669"/>
    <property type="project" value="InterPro"/>
</dbReference>
<dbReference type="InterPro" id="IPR040442">
    <property type="entry name" value="Pyrv_kinase-like_dom_sf"/>
</dbReference>
<protein>
    <recommendedName>
        <fullName evidence="4">Isocitrate lyase</fullName>
    </recommendedName>
</protein>
<dbReference type="PANTHER" id="PTHR21631">
    <property type="entry name" value="ISOCITRATE LYASE/MALATE SYNTHASE"/>
    <property type="match status" value="1"/>
</dbReference>
<organism evidence="3">
    <name type="scientific">Ditylum brightwellii</name>
    <dbReference type="NCBI Taxonomy" id="49249"/>
    <lineage>
        <taxon>Eukaryota</taxon>
        <taxon>Sar</taxon>
        <taxon>Stramenopiles</taxon>
        <taxon>Ochrophyta</taxon>
        <taxon>Bacillariophyta</taxon>
        <taxon>Mediophyceae</taxon>
        <taxon>Lithodesmiophycidae</taxon>
        <taxon>Lithodesmiales</taxon>
        <taxon>Lithodesmiaceae</taxon>
        <taxon>Ditylum</taxon>
    </lineage>
</organism>
<dbReference type="InterPro" id="IPR015813">
    <property type="entry name" value="Pyrv/PenolPyrv_kinase-like_dom"/>
</dbReference>
<feature type="region of interest" description="Disordered" evidence="2">
    <location>
        <begin position="133"/>
        <end position="155"/>
    </location>
</feature>
<dbReference type="InterPro" id="IPR006254">
    <property type="entry name" value="Isocitrate_lyase"/>
</dbReference>
<dbReference type="PANTHER" id="PTHR21631:SF3">
    <property type="entry name" value="BIFUNCTIONAL GLYOXYLATE CYCLE PROTEIN"/>
    <property type="match status" value="1"/>
</dbReference>
<gene>
    <name evidence="3" type="ORF">DBRI00130_LOCUS25320</name>
</gene>
<keyword evidence="1" id="KW-0456">Lyase</keyword>
<evidence type="ECO:0000256" key="1">
    <source>
        <dbReference type="ARBA" id="ARBA00023239"/>
    </source>
</evidence>
<accession>A0A7S4V6B5</accession>
<dbReference type="EMBL" id="HBNS01032327">
    <property type="protein sequence ID" value="CAE4627053.1"/>
    <property type="molecule type" value="Transcribed_RNA"/>
</dbReference>
<dbReference type="Pfam" id="PF00463">
    <property type="entry name" value="ICL"/>
    <property type="match status" value="1"/>
</dbReference>
<name>A0A7S4V6B5_9STRA</name>
<dbReference type="AlphaFoldDB" id="A0A7S4V6B5"/>
<proteinExistence type="predicted"/>
<sequence length="155" mass="17478">MNHTKPKTHTHTIMKKTKYKQKQKTIYPHQMLSYNLSPSFNWDASGMTDTQLSSFNDDLGKLGYVWQFITLAGFHSNGMITTELARSYGKEGILAYVRDIQRREREGKVELLTHQRWSGAELVDRMVSVASGGQSSTAAMGDGVTEKQFSSSSKH</sequence>
<evidence type="ECO:0000313" key="3">
    <source>
        <dbReference type="EMBL" id="CAE4627053.1"/>
    </source>
</evidence>
<evidence type="ECO:0000256" key="2">
    <source>
        <dbReference type="SAM" id="MobiDB-lite"/>
    </source>
</evidence>
<dbReference type="Gene3D" id="3.20.20.60">
    <property type="entry name" value="Phosphoenolpyruvate-binding domains"/>
    <property type="match status" value="1"/>
</dbReference>